<feature type="transmembrane region" description="Helical" evidence="9">
    <location>
        <begin position="53"/>
        <end position="70"/>
    </location>
</feature>
<reference evidence="11 12" key="1">
    <citation type="submission" date="2018-05" db="EMBL/GenBank/DDBJ databases">
        <title>Zavarzinia sp. HR-AS.</title>
        <authorList>
            <person name="Lee Y."/>
            <person name="Jeon C.O."/>
        </authorList>
    </citation>
    <scope>NUCLEOTIDE SEQUENCE [LARGE SCALE GENOMIC DNA]</scope>
    <source>
        <strain evidence="11 12">HR-AS</strain>
    </source>
</reference>
<evidence type="ECO:0000256" key="5">
    <source>
        <dbReference type="ARBA" id="ARBA00022692"/>
    </source>
</evidence>
<evidence type="ECO:0000256" key="1">
    <source>
        <dbReference type="ARBA" id="ARBA00004429"/>
    </source>
</evidence>
<dbReference type="RefSeq" id="WP_109905687.1">
    <property type="nucleotide sequence ID" value="NZ_QGLE01000005.1"/>
</dbReference>
<accession>A0A317E9I8</accession>
<evidence type="ECO:0000256" key="7">
    <source>
        <dbReference type="ARBA" id="ARBA00023136"/>
    </source>
</evidence>
<evidence type="ECO:0000256" key="9">
    <source>
        <dbReference type="RuleBase" id="RU369079"/>
    </source>
</evidence>
<protein>
    <recommendedName>
        <fullName evidence="9">TRAP transporter small permease protein</fullName>
    </recommendedName>
</protein>
<comment type="caution">
    <text evidence="11">The sequence shown here is derived from an EMBL/GenBank/DDBJ whole genome shotgun (WGS) entry which is preliminary data.</text>
</comment>
<feature type="transmembrane region" description="Helical" evidence="9">
    <location>
        <begin position="136"/>
        <end position="156"/>
    </location>
</feature>
<sequence length="188" mass="20206">MVSALIRLIDGVNEKIGKAAAWAILAAILVSAINAIVRKLFGTSSNAWLELQWYLFGATFMLAASWTLKSNEHIRIDIVSSRLPKRWRDGIDVFCHIVFLLPFAGLMVWLCVPYALNSFASGEVSSSAGGLALWPAKGLIAAGFILLFLQALSELAKRVLIMAGLRPDDAPGGGHAAALPPDTVPQDH</sequence>
<dbReference type="PANTHER" id="PTHR35011">
    <property type="entry name" value="2,3-DIKETO-L-GULONATE TRAP TRANSPORTER SMALL PERMEASE PROTEIN YIAM"/>
    <property type="match status" value="1"/>
</dbReference>
<keyword evidence="5 9" id="KW-0812">Transmembrane</keyword>
<evidence type="ECO:0000313" key="11">
    <source>
        <dbReference type="EMBL" id="PWR22954.1"/>
    </source>
</evidence>
<evidence type="ECO:0000256" key="3">
    <source>
        <dbReference type="ARBA" id="ARBA00022475"/>
    </source>
</evidence>
<gene>
    <name evidence="11" type="ORF">DKG74_11105</name>
</gene>
<keyword evidence="6 9" id="KW-1133">Transmembrane helix</keyword>
<name>A0A317E9I8_9PROT</name>
<feature type="transmembrane region" description="Helical" evidence="9">
    <location>
        <begin position="91"/>
        <end position="116"/>
    </location>
</feature>
<dbReference type="PANTHER" id="PTHR35011:SF4">
    <property type="entry name" value="SLL1102 PROTEIN"/>
    <property type="match status" value="1"/>
</dbReference>
<evidence type="ECO:0000256" key="4">
    <source>
        <dbReference type="ARBA" id="ARBA00022519"/>
    </source>
</evidence>
<dbReference type="GO" id="GO:0022857">
    <property type="term" value="F:transmembrane transporter activity"/>
    <property type="evidence" value="ECO:0007669"/>
    <property type="project" value="UniProtKB-UniRule"/>
</dbReference>
<feature type="domain" description="Tripartite ATP-independent periplasmic transporters DctQ component" evidence="10">
    <location>
        <begin position="28"/>
        <end position="158"/>
    </location>
</feature>
<organism evidence="11 12">
    <name type="scientific">Zavarzinia aquatilis</name>
    <dbReference type="NCBI Taxonomy" id="2211142"/>
    <lineage>
        <taxon>Bacteria</taxon>
        <taxon>Pseudomonadati</taxon>
        <taxon>Pseudomonadota</taxon>
        <taxon>Alphaproteobacteria</taxon>
        <taxon>Rhodospirillales</taxon>
        <taxon>Zavarziniaceae</taxon>
        <taxon>Zavarzinia</taxon>
    </lineage>
</organism>
<keyword evidence="4 9" id="KW-0997">Cell inner membrane</keyword>
<keyword evidence="2 9" id="KW-0813">Transport</keyword>
<evidence type="ECO:0000259" key="10">
    <source>
        <dbReference type="Pfam" id="PF04290"/>
    </source>
</evidence>
<comment type="subcellular location">
    <subcellularLocation>
        <location evidence="1 9">Cell inner membrane</location>
        <topology evidence="1 9">Multi-pass membrane protein</topology>
    </subcellularLocation>
</comment>
<dbReference type="AlphaFoldDB" id="A0A317E9I8"/>
<dbReference type="EMBL" id="QGLE01000005">
    <property type="protein sequence ID" value="PWR22954.1"/>
    <property type="molecule type" value="Genomic_DNA"/>
</dbReference>
<evidence type="ECO:0000256" key="8">
    <source>
        <dbReference type="ARBA" id="ARBA00038436"/>
    </source>
</evidence>
<evidence type="ECO:0000256" key="6">
    <source>
        <dbReference type="ARBA" id="ARBA00022989"/>
    </source>
</evidence>
<dbReference type="Pfam" id="PF04290">
    <property type="entry name" value="DctQ"/>
    <property type="match status" value="1"/>
</dbReference>
<evidence type="ECO:0000256" key="2">
    <source>
        <dbReference type="ARBA" id="ARBA00022448"/>
    </source>
</evidence>
<dbReference type="GO" id="GO:0005886">
    <property type="term" value="C:plasma membrane"/>
    <property type="evidence" value="ECO:0007669"/>
    <property type="project" value="UniProtKB-SubCell"/>
</dbReference>
<proteinExistence type="inferred from homology"/>
<keyword evidence="3" id="KW-1003">Cell membrane</keyword>
<comment type="function">
    <text evidence="9">Part of the tripartite ATP-independent periplasmic (TRAP) transport system.</text>
</comment>
<evidence type="ECO:0000313" key="12">
    <source>
        <dbReference type="Proteomes" id="UP000245461"/>
    </source>
</evidence>
<dbReference type="OrthoDB" id="9794346at2"/>
<comment type="similarity">
    <text evidence="8 9">Belongs to the TRAP transporter small permease family.</text>
</comment>
<dbReference type="InterPro" id="IPR055348">
    <property type="entry name" value="DctQ"/>
</dbReference>
<keyword evidence="12" id="KW-1185">Reference proteome</keyword>
<comment type="subunit">
    <text evidence="9">The complex comprises the extracytoplasmic solute receptor protein and the two transmembrane proteins.</text>
</comment>
<dbReference type="Proteomes" id="UP000245461">
    <property type="component" value="Unassembled WGS sequence"/>
</dbReference>
<keyword evidence="7 9" id="KW-0472">Membrane</keyword>
<feature type="transmembrane region" description="Helical" evidence="9">
    <location>
        <begin position="20"/>
        <end position="41"/>
    </location>
</feature>
<dbReference type="InterPro" id="IPR007387">
    <property type="entry name" value="TRAP_DctQ"/>
</dbReference>